<name>A0ACC1LPQ5_9FUNG</name>
<evidence type="ECO:0000313" key="1">
    <source>
        <dbReference type="EMBL" id="KAJ2812596.1"/>
    </source>
</evidence>
<comment type="caution">
    <text evidence="1">The sequence shown here is derived from an EMBL/GenBank/DDBJ whole genome shotgun (WGS) entry which is preliminary data.</text>
</comment>
<gene>
    <name evidence="1" type="ORF">H4S07_001292</name>
</gene>
<dbReference type="Proteomes" id="UP001140096">
    <property type="component" value="Unassembled WGS sequence"/>
</dbReference>
<keyword evidence="2" id="KW-1185">Reference proteome</keyword>
<evidence type="ECO:0000313" key="2">
    <source>
        <dbReference type="Proteomes" id="UP001140096"/>
    </source>
</evidence>
<reference evidence="1" key="1">
    <citation type="submission" date="2022-07" db="EMBL/GenBank/DDBJ databases">
        <title>Phylogenomic reconstructions and comparative analyses of Kickxellomycotina fungi.</title>
        <authorList>
            <person name="Reynolds N.K."/>
            <person name="Stajich J.E."/>
            <person name="Barry K."/>
            <person name="Grigoriev I.V."/>
            <person name="Crous P."/>
            <person name="Smith M.E."/>
        </authorList>
    </citation>
    <scope>NUCLEOTIDE SEQUENCE</scope>
    <source>
        <strain evidence="1">CBS 102833</strain>
    </source>
</reference>
<protein>
    <submittedName>
        <fullName evidence="1">Uncharacterized protein</fullName>
    </submittedName>
</protein>
<dbReference type="EMBL" id="JANBUP010000191">
    <property type="protein sequence ID" value="KAJ2812596.1"/>
    <property type="molecule type" value="Genomic_DNA"/>
</dbReference>
<sequence>MNNGRLPPRIEELLARQRRELEAAFCERVDNGPTSQEESGATDPQGDAPSASAPRVAPAVTDEDEEDSDADADDPFSVADLVNVLDPAALDALVGSCGASAPAWTKLRKTFPAGKGTLGFLHFTGLLKRDIDAAKIAELPNKLGVDEAFSGAATLATYALASLLYDPRLGEINDGPAGTGLDIIRMLICALIQERGKQRAVINRCIGKAIPGYQILVDMAETTEENGSDCLTAEQHQQYIQYKNDSRLADAIGKTKPAAAPQSAGFRKGGYKGKFTPSYNNNGKSDNNGWKKKPFSADKASKPDQQQQQQQSK</sequence>
<proteinExistence type="predicted"/>
<organism evidence="1 2">
    <name type="scientific">Coemansia furcata</name>
    <dbReference type="NCBI Taxonomy" id="417177"/>
    <lineage>
        <taxon>Eukaryota</taxon>
        <taxon>Fungi</taxon>
        <taxon>Fungi incertae sedis</taxon>
        <taxon>Zoopagomycota</taxon>
        <taxon>Kickxellomycotina</taxon>
        <taxon>Kickxellomycetes</taxon>
        <taxon>Kickxellales</taxon>
        <taxon>Kickxellaceae</taxon>
        <taxon>Coemansia</taxon>
    </lineage>
</organism>
<accession>A0ACC1LPQ5</accession>